<evidence type="ECO:0000313" key="1">
    <source>
        <dbReference type="EMBL" id="GAG41562.1"/>
    </source>
</evidence>
<name>X0Y2H7_9ZZZZ</name>
<gene>
    <name evidence="1" type="ORF">S01H1_66165</name>
</gene>
<dbReference type="InterPro" id="IPR029055">
    <property type="entry name" value="Ntn_hydrolases_N"/>
</dbReference>
<dbReference type="SUPFAM" id="SSF56235">
    <property type="entry name" value="N-terminal nucleophile aminohydrolases (Ntn hydrolases)"/>
    <property type="match status" value="1"/>
</dbReference>
<feature type="non-terminal residue" evidence="1">
    <location>
        <position position="124"/>
    </location>
</feature>
<accession>X0Y2H7</accession>
<reference evidence="1" key="1">
    <citation type="journal article" date="2014" name="Front. Microbiol.">
        <title>High frequency of phylogenetically diverse reductive dehalogenase-homologous genes in deep subseafloor sedimentary metagenomes.</title>
        <authorList>
            <person name="Kawai M."/>
            <person name="Futagami T."/>
            <person name="Toyoda A."/>
            <person name="Takaki Y."/>
            <person name="Nishi S."/>
            <person name="Hori S."/>
            <person name="Arai W."/>
            <person name="Tsubouchi T."/>
            <person name="Morono Y."/>
            <person name="Uchiyama I."/>
            <person name="Ito T."/>
            <person name="Fujiyama A."/>
            <person name="Inagaki F."/>
            <person name="Takami H."/>
        </authorList>
    </citation>
    <scope>NUCLEOTIDE SEQUENCE</scope>
    <source>
        <strain evidence="1">Expedition CK06-06</strain>
    </source>
</reference>
<proteinExistence type="predicted"/>
<organism evidence="1">
    <name type="scientific">marine sediment metagenome</name>
    <dbReference type="NCBI Taxonomy" id="412755"/>
    <lineage>
        <taxon>unclassified sequences</taxon>
        <taxon>metagenomes</taxon>
        <taxon>ecological metagenomes</taxon>
    </lineage>
</organism>
<dbReference type="EMBL" id="BARS01043736">
    <property type="protein sequence ID" value="GAG41562.1"/>
    <property type="molecule type" value="Genomic_DNA"/>
</dbReference>
<comment type="caution">
    <text evidence="1">The sequence shown here is derived from an EMBL/GenBank/DDBJ whole genome shotgun (WGS) entry which is preliminary data.</text>
</comment>
<dbReference type="AlphaFoldDB" id="X0Y2H7"/>
<protein>
    <submittedName>
        <fullName evidence="1">Uncharacterized protein</fullName>
    </submittedName>
</protein>
<sequence length="124" mass="13685">MTTIAFDGKIMAADRCITGSFQKQDGVCKLSIYKNTVFGFSGGFDMMTKLLSSSFVDDFIVTKEIKDSLKNEVDEEDDSFAVLFKQRDNYDKNIMVTNSAAHATMCRQGTYAIGSGNHFAMGAM</sequence>